<feature type="domain" description="MADS-box" evidence="7">
    <location>
        <begin position="1"/>
        <end position="63"/>
    </location>
</feature>
<dbReference type="InterPro" id="IPR002487">
    <property type="entry name" value="TF_Kbox"/>
</dbReference>
<dbReference type="Pfam" id="PF00319">
    <property type="entry name" value="SRF-TF"/>
    <property type="match status" value="1"/>
</dbReference>
<organism evidence="9 10">
    <name type="scientific">Kalanchoe fedtschenkoi</name>
    <name type="common">Lavender scallops</name>
    <name type="synonym">South American air plant</name>
    <dbReference type="NCBI Taxonomy" id="63787"/>
    <lineage>
        <taxon>Eukaryota</taxon>
        <taxon>Viridiplantae</taxon>
        <taxon>Streptophyta</taxon>
        <taxon>Embryophyta</taxon>
        <taxon>Tracheophyta</taxon>
        <taxon>Spermatophyta</taxon>
        <taxon>Magnoliopsida</taxon>
        <taxon>eudicotyledons</taxon>
        <taxon>Gunneridae</taxon>
        <taxon>Pentapetalae</taxon>
        <taxon>Saxifragales</taxon>
        <taxon>Crassulaceae</taxon>
        <taxon>Kalanchoe</taxon>
    </lineage>
</organism>
<evidence type="ECO:0000313" key="9">
    <source>
        <dbReference type="EnsemblPlants" id="Kaladp0022s0049.1.v1.1"/>
    </source>
</evidence>
<evidence type="ECO:0000259" key="8">
    <source>
        <dbReference type="PROSITE" id="PS51297"/>
    </source>
</evidence>
<keyword evidence="3" id="KW-0238">DNA-binding</keyword>
<dbReference type="InterPro" id="IPR036879">
    <property type="entry name" value="TF_MADSbox_sf"/>
</dbReference>
<dbReference type="SMART" id="SM00432">
    <property type="entry name" value="MADS"/>
    <property type="match status" value="1"/>
</dbReference>
<evidence type="ECO:0000256" key="1">
    <source>
        <dbReference type="ARBA" id="ARBA00004123"/>
    </source>
</evidence>
<evidence type="ECO:0000313" key="10">
    <source>
        <dbReference type="Proteomes" id="UP000594263"/>
    </source>
</evidence>
<evidence type="ECO:0000256" key="5">
    <source>
        <dbReference type="ARBA" id="ARBA00023242"/>
    </source>
</evidence>
<feature type="coiled-coil region" evidence="6">
    <location>
        <begin position="88"/>
        <end position="115"/>
    </location>
</feature>
<dbReference type="AlphaFoldDB" id="A0A7N0T421"/>
<evidence type="ECO:0000256" key="6">
    <source>
        <dbReference type="SAM" id="Coils"/>
    </source>
</evidence>
<keyword evidence="4" id="KW-0804">Transcription</keyword>
<keyword evidence="2" id="KW-0805">Transcription regulation</keyword>
<dbReference type="PANTHER" id="PTHR48019">
    <property type="entry name" value="SERUM RESPONSE FACTOR HOMOLOG"/>
    <property type="match status" value="1"/>
</dbReference>
<dbReference type="OMA" id="ERYYRCK"/>
<evidence type="ECO:0000256" key="2">
    <source>
        <dbReference type="ARBA" id="ARBA00023015"/>
    </source>
</evidence>
<keyword evidence="6" id="KW-0175">Coiled coil</keyword>
<dbReference type="Proteomes" id="UP000594263">
    <property type="component" value="Unplaced"/>
</dbReference>
<dbReference type="PRINTS" id="PR00404">
    <property type="entry name" value="MADSDOMAIN"/>
</dbReference>
<reference evidence="9" key="1">
    <citation type="submission" date="2021-01" db="UniProtKB">
        <authorList>
            <consortium name="EnsemblPlants"/>
        </authorList>
    </citation>
    <scope>IDENTIFICATION</scope>
</reference>
<keyword evidence="10" id="KW-1185">Reference proteome</keyword>
<dbReference type="PROSITE" id="PS51297">
    <property type="entry name" value="K_BOX"/>
    <property type="match status" value="1"/>
</dbReference>
<sequence length="252" mass="28877">MGRGRIEHKKIENKVNRQVTFSKRRTGLFKKATELSVLCDAQIAIIVFSGDRPDKLYEFASPGQRIGKILERYQSMVAPPPGGLHREAQSAYHEVQKLQAKCEALQRTQRNLLGEDLEPLSIKELHALEKQIEVSLAQTRLRKTQVVNERMESLRKQERHLGEINKKLKMKKMEIEAEGEAYHALWNTYNASASAGTNFPLQPTHPNLMECEMAEPVLEMGYPQNHYVREEGTTSRANNVVDELNFIQGWHC</sequence>
<dbReference type="Gene3D" id="3.40.1810.10">
    <property type="entry name" value="Transcription factor, MADS-box"/>
    <property type="match status" value="1"/>
</dbReference>
<dbReference type="GO" id="GO:0000977">
    <property type="term" value="F:RNA polymerase II transcription regulatory region sequence-specific DNA binding"/>
    <property type="evidence" value="ECO:0007669"/>
    <property type="project" value="InterPro"/>
</dbReference>
<dbReference type="GO" id="GO:0046983">
    <property type="term" value="F:protein dimerization activity"/>
    <property type="evidence" value="ECO:0007669"/>
    <property type="project" value="InterPro"/>
</dbReference>
<dbReference type="Pfam" id="PF01486">
    <property type="entry name" value="K-box"/>
    <property type="match status" value="1"/>
</dbReference>
<dbReference type="InterPro" id="IPR033896">
    <property type="entry name" value="MEF2-like_N"/>
</dbReference>
<accession>A0A7N0T421</accession>
<feature type="domain" description="K-box" evidence="8">
    <location>
        <begin position="88"/>
        <end position="178"/>
    </location>
</feature>
<comment type="subcellular location">
    <subcellularLocation>
        <location evidence="1">Nucleus</location>
    </subcellularLocation>
</comment>
<keyword evidence="5" id="KW-0539">Nucleus</keyword>
<dbReference type="InterPro" id="IPR050142">
    <property type="entry name" value="MADS-box/MEF2_TF"/>
</dbReference>
<dbReference type="GO" id="GO:0005634">
    <property type="term" value="C:nucleus"/>
    <property type="evidence" value="ECO:0007669"/>
    <property type="project" value="UniProtKB-SubCell"/>
</dbReference>
<evidence type="ECO:0000256" key="3">
    <source>
        <dbReference type="ARBA" id="ARBA00023125"/>
    </source>
</evidence>
<dbReference type="PROSITE" id="PS50066">
    <property type="entry name" value="MADS_BOX_2"/>
    <property type="match status" value="1"/>
</dbReference>
<name>A0A7N0T421_KALFE</name>
<evidence type="ECO:0000256" key="4">
    <source>
        <dbReference type="ARBA" id="ARBA00023163"/>
    </source>
</evidence>
<dbReference type="SUPFAM" id="SSF55455">
    <property type="entry name" value="SRF-like"/>
    <property type="match status" value="1"/>
</dbReference>
<dbReference type="CDD" id="cd00265">
    <property type="entry name" value="MADS_MEF2_like"/>
    <property type="match status" value="1"/>
</dbReference>
<proteinExistence type="predicted"/>
<dbReference type="EnsemblPlants" id="Kaladp0022s0049.1.v1.1">
    <property type="protein sequence ID" value="Kaladp0022s0049.1.v1.1"/>
    <property type="gene ID" value="Kaladp0022s0049.v1.1"/>
</dbReference>
<dbReference type="GO" id="GO:0045944">
    <property type="term" value="P:positive regulation of transcription by RNA polymerase II"/>
    <property type="evidence" value="ECO:0007669"/>
    <property type="project" value="InterPro"/>
</dbReference>
<dbReference type="Gramene" id="Kaladp0022s0049.1.v1.1">
    <property type="protein sequence ID" value="Kaladp0022s0049.1.v1.1"/>
    <property type="gene ID" value="Kaladp0022s0049.v1.1"/>
</dbReference>
<dbReference type="InterPro" id="IPR002100">
    <property type="entry name" value="TF_MADSbox"/>
</dbReference>
<protein>
    <submittedName>
        <fullName evidence="9">Uncharacterized protein</fullName>
    </submittedName>
</protein>
<dbReference type="GO" id="GO:0003700">
    <property type="term" value="F:DNA-binding transcription factor activity"/>
    <property type="evidence" value="ECO:0007669"/>
    <property type="project" value="InterPro"/>
</dbReference>
<evidence type="ECO:0000259" key="7">
    <source>
        <dbReference type="PROSITE" id="PS50066"/>
    </source>
</evidence>